<dbReference type="OrthoDB" id="6375767at2759"/>
<reference evidence="2 3" key="1">
    <citation type="journal article" date="2013" name="Nat. Commun.">
        <title>The evolution and pathogenic mechanisms of the rice sheath blight pathogen.</title>
        <authorList>
            <person name="Zheng A."/>
            <person name="Lin R."/>
            <person name="Xu L."/>
            <person name="Qin P."/>
            <person name="Tang C."/>
            <person name="Ai P."/>
            <person name="Zhang D."/>
            <person name="Liu Y."/>
            <person name="Sun Z."/>
            <person name="Feng H."/>
            <person name="Wang Y."/>
            <person name="Chen Y."/>
            <person name="Liang X."/>
            <person name="Fu R."/>
            <person name="Li Q."/>
            <person name="Zhang J."/>
            <person name="Yu X."/>
            <person name="Xie Z."/>
            <person name="Ding L."/>
            <person name="Guan P."/>
            <person name="Tang J."/>
            <person name="Liang Y."/>
            <person name="Wang S."/>
            <person name="Deng Q."/>
            <person name="Li S."/>
            <person name="Zhu J."/>
            <person name="Wang L."/>
            <person name="Liu H."/>
            <person name="Li P."/>
        </authorList>
    </citation>
    <scope>NUCLEOTIDE SEQUENCE [LARGE SCALE GENOMIC DNA]</scope>
    <source>
        <strain evidence="3">AG-1 IA</strain>
    </source>
</reference>
<feature type="domain" description="Gelsolin-like" evidence="1">
    <location>
        <begin position="308"/>
        <end position="377"/>
    </location>
</feature>
<dbReference type="InterPro" id="IPR007122">
    <property type="entry name" value="Villin/Gelsolin"/>
</dbReference>
<dbReference type="InterPro" id="IPR029006">
    <property type="entry name" value="ADF-H/Gelsolin-like_dom_sf"/>
</dbReference>
<protein>
    <submittedName>
        <fullName evidence="2">Actin regulatory protein</fullName>
    </submittedName>
</protein>
<feature type="domain" description="Gelsolin-like" evidence="1">
    <location>
        <begin position="66"/>
        <end position="157"/>
    </location>
</feature>
<dbReference type="GO" id="GO:0051015">
    <property type="term" value="F:actin filament binding"/>
    <property type="evidence" value="ECO:0007669"/>
    <property type="project" value="InterPro"/>
</dbReference>
<keyword evidence="3" id="KW-1185">Reference proteome</keyword>
<comment type="caution">
    <text evidence="2">The sequence shown here is derived from an EMBL/GenBank/DDBJ whole genome shotgun (WGS) entry which is preliminary data.</text>
</comment>
<dbReference type="GO" id="GO:0008154">
    <property type="term" value="P:actin polymerization or depolymerization"/>
    <property type="evidence" value="ECO:0007669"/>
    <property type="project" value="TreeGrafter"/>
</dbReference>
<dbReference type="STRING" id="983506.L8WX45"/>
<dbReference type="Proteomes" id="UP000011668">
    <property type="component" value="Unassembled WGS sequence"/>
</dbReference>
<dbReference type="OMA" id="TQWASSW"/>
<sequence length="383" mass="42970">MDDSDTDLKNDIGETNIALWGSDLHQRVRERAGDVESAWDDIGQDEGLWIWRIEDFKVVPWPDDRKGQFYDGDSYIILHTYKKTPGTQALAHDLHFWLGSQTSLDEAGTAAYKTVELDDRKLFINHFRPNLTTLHVVDLGGLPTQYRECQYYESQRFRSYFPQGIRILTGGVRTGFSHPEPDTPRPPKLFQITANSVTEVRLPVKYLEEGDVYVFEPGGEANTPPAIMQYNAKGSTGKERFKAAEVSKELAGELGEVQVYDGDASVPFFRALDIPYPPEAPSRGQAGVSEPILLRILPSATPPYTPLPTVTREALDPSDIFILAGPKAIYVWMGSQASREEKRTIMAAAQGFIKEKGLRPETSIVRVVEGNETKAFWDTFPEN</sequence>
<proteinExistence type="predicted"/>
<dbReference type="GO" id="GO:0005737">
    <property type="term" value="C:cytoplasm"/>
    <property type="evidence" value="ECO:0007669"/>
    <property type="project" value="TreeGrafter"/>
</dbReference>
<accession>L8WX45</accession>
<dbReference type="PRINTS" id="PR00597">
    <property type="entry name" value="GELSOLIN"/>
</dbReference>
<dbReference type="PANTHER" id="PTHR11977:SF130">
    <property type="entry name" value="SEVERIN"/>
    <property type="match status" value="1"/>
</dbReference>
<dbReference type="GO" id="GO:0015629">
    <property type="term" value="C:actin cytoskeleton"/>
    <property type="evidence" value="ECO:0007669"/>
    <property type="project" value="TreeGrafter"/>
</dbReference>
<organism evidence="2 3">
    <name type="scientific">Thanatephorus cucumeris (strain AG1-IA)</name>
    <name type="common">Rice sheath blight fungus</name>
    <name type="synonym">Rhizoctonia solani</name>
    <dbReference type="NCBI Taxonomy" id="983506"/>
    <lineage>
        <taxon>Eukaryota</taxon>
        <taxon>Fungi</taxon>
        <taxon>Dikarya</taxon>
        <taxon>Basidiomycota</taxon>
        <taxon>Agaricomycotina</taxon>
        <taxon>Agaricomycetes</taxon>
        <taxon>Cantharellales</taxon>
        <taxon>Ceratobasidiaceae</taxon>
        <taxon>Rhizoctonia</taxon>
        <taxon>Rhizoctonia solani AG-1</taxon>
    </lineage>
</organism>
<evidence type="ECO:0000313" key="3">
    <source>
        <dbReference type="Proteomes" id="UP000011668"/>
    </source>
</evidence>
<dbReference type="SUPFAM" id="SSF55753">
    <property type="entry name" value="Actin depolymerizing proteins"/>
    <property type="match status" value="2"/>
</dbReference>
<dbReference type="PANTHER" id="PTHR11977">
    <property type="entry name" value="VILLIN"/>
    <property type="match status" value="1"/>
</dbReference>
<dbReference type="SMART" id="SM00262">
    <property type="entry name" value="GEL"/>
    <property type="match status" value="2"/>
</dbReference>
<name>L8WX45_THACA</name>
<evidence type="ECO:0000259" key="1">
    <source>
        <dbReference type="Pfam" id="PF00626"/>
    </source>
</evidence>
<gene>
    <name evidence="2" type="ORF">AG1IA_03407</name>
</gene>
<dbReference type="AlphaFoldDB" id="L8WX45"/>
<dbReference type="EMBL" id="AFRT01000790">
    <property type="protein sequence ID" value="ELU42565.1"/>
    <property type="molecule type" value="Genomic_DNA"/>
</dbReference>
<dbReference type="CDD" id="cd11290">
    <property type="entry name" value="gelsolin_S1_like"/>
    <property type="match status" value="1"/>
</dbReference>
<dbReference type="InterPro" id="IPR007123">
    <property type="entry name" value="Gelsolin-like_dom"/>
</dbReference>
<dbReference type="HOGENOM" id="CLU_002568_0_1_1"/>
<evidence type="ECO:0000313" key="2">
    <source>
        <dbReference type="EMBL" id="ELU42565.1"/>
    </source>
</evidence>
<dbReference type="Pfam" id="PF00626">
    <property type="entry name" value="Gelsolin"/>
    <property type="match status" value="2"/>
</dbReference>
<dbReference type="Gene3D" id="3.40.20.10">
    <property type="entry name" value="Severin"/>
    <property type="match status" value="3"/>
</dbReference>